<dbReference type="SMART" id="SM00015">
    <property type="entry name" value="IQ"/>
    <property type="match status" value="2"/>
</dbReference>
<evidence type="ECO:0000256" key="1">
    <source>
        <dbReference type="ARBA" id="ARBA00022860"/>
    </source>
</evidence>
<evidence type="ECO:0000256" key="4">
    <source>
        <dbReference type="SAM" id="MobiDB-lite"/>
    </source>
</evidence>
<dbReference type="PROSITE" id="PS50096">
    <property type="entry name" value="IQ"/>
    <property type="match status" value="2"/>
</dbReference>
<reference evidence="6 7" key="1">
    <citation type="journal article" date="2023" name="bioRxiv">
        <title>Genome report: Whole genome sequence and annotation of Penstemon davidsonii.</title>
        <authorList>
            <person name="Ostevik K.L."/>
            <person name="Alabady M."/>
            <person name="Zhang M."/>
            <person name="Rausher M.D."/>
        </authorList>
    </citation>
    <scope>NUCLEOTIDE SEQUENCE [LARGE SCALE GENOMIC DNA]</scope>
    <source>
        <strain evidence="6">DNT005</strain>
        <tissue evidence="6">Whole leaf</tissue>
    </source>
</reference>
<dbReference type="Pfam" id="PF00612">
    <property type="entry name" value="IQ"/>
    <property type="match status" value="2"/>
</dbReference>
<name>A0ABR0DIM3_9LAMI</name>
<evidence type="ECO:0000256" key="3">
    <source>
        <dbReference type="ARBA" id="ARBA00024378"/>
    </source>
</evidence>
<sequence length="350" mass="40007">MAKKKSLFSIIKRLFISDTNSKLEKKEKRKRWIFRLLKIKQLPTLSAPYSPPREIPHQEQSNIQSVHEANILVQVSHQHDKAFQDLAAIKVQAVFRGYLARKALGALKGVVKLQALIRGWAVRKQAINTLKCLQSIVNIQSQVCSNNLHSQEYTTRDPREKDIKRSAETERDKVYGRRRYWLEQWVDAQLAKQDYLTNFDTNSSANARNKDEVGGRELNLRHPQKQISPTNIPERLFHHRKQRSIGNDNSFPDSPAIPTYMAFTESAKAKARSTSSPRLRPISFDACSEIASPYKHKFSPISSINSELTSRSWIGNHNSTSLRSPRLKGSPGPVRSDMSIKDLHLQGIHQ</sequence>
<feature type="region of interest" description="Disordered" evidence="4">
    <location>
        <begin position="202"/>
        <end position="229"/>
    </location>
</feature>
<dbReference type="PANTHER" id="PTHR32295:SF41">
    <property type="entry name" value="PROTEIN IQ-DOMAIN 11"/>
    <property type="match status" value="1"/>
</dbReference>
<evidence type="ECO:0000313" key="7">
    <source>
        <dbReference type="Proteomes" id="UP001291926"/>
    </source>
</evidence>
<comment type="subunit">
    <text evidence="3">Binds to multiple calmodulin (CaM) in the presence of Ca(2+) and CaM-like proteins.</text>
</comment>
<gene>
    <name evidence="6" type="ORF">RD792_004452</name>
</gene>
<feature type="domain" description="DUF4005" evidence="5">
    <location>
        <begin position="247"/>
        <end position="323"/>
    </location>
</feature>
<dbReference type="PANTHER" id="PTHR32295">
    <property type="entry name" value="IQ-DOMAIN 5-RELATED"/>
    <property type="match status" value="1"/>
</dbReference>
<dbReference type="EMBL" id="JAYDYQ010001088">
    <property type="protein sequence ID" value="KAK4488681.1"/>
    <property type="molecule type" value="Genomic_DNA"/>
</dbReference>
<evidence type="ECO:0000313" key="6">
    <source>
        <dbReference type="EMBL" id="KAK4488681.1"/>
    </source>
</evidence>
<dbReference type="Gene3D" id="1.20.5.190">
    <property type="match status" value="1"/>
</dbReference>
<protein>
    <recommendedName>
        <fullName evidence="5">DUF4005 domain-containing protein</fullName>
    </recommendedName>
</protein>
<accession>A0ABR0DIM3</accession>
<dbReference type="CDD" id="cd23767">
    <property type="entry name" value="IQCD"/>
    <property type="match status" value="1"/>
</dbReference>
<proteinExistence type="inferred from homology"/>
<keyword evidence="1" id="KW-0112">Calmodulin-binding</keyword>
<organism evidence="6 7">
    <name type="scientific">Penstemon davidsonii</name>
    <dbReference type="NCBI Taxonomy" id="160366"/>
    <lineage>
        <taxon>Eukaryota</taxon>
        <taxon>Viridiplantae</taxon>
        <taxon>Streptophyta</taxon>
        <taxon>Embryophyta</taxon>
        <taxon>Tracheophyta</taxon>
        <taxon>Spermatophyta</taxon>
        <taxon>Magnoliopsida</taxon>
        <taxon>eudicotyledons</taxon>
        <taxon>Gunneridae</taxon>
        <taxon>Pentapetalae</taxon>
        <taxon>asterids</taxon>
        <taxon>lamiids</taxon>
        <taxon>Lamiales</taxon>
        <taxon>Plantaginaceae</taxon>
        <taxon>Cheloneae</taxon>
        <taxon>Penstemon</taxon>
    </lineage>
</organism>
<evidence type="ECO:0000259" key="5">
    <source>
        <dbReference type="Pfam" id="PF13178"/>
    </source>
</evidence>
<dbReference type="Proteomes" id="UP001291926">
    <property type="component" value="Unassembled WGS sequence"/>
</dbReference>
<comment type="similarity">
    <text evidence="2">Belongs to the IQD family.</text>
</comment>
<dbReference type="Pfam" id="PF13178">
    <property type="entry name" value="DUF4005"/>
    <property type="match status" value="1"/>
</dbReference>
<keyword evidence="7" id="KW-1185">Reference proteome</keyword>
<feature type="compositionally biased region" description="Basic and acidic residues" evidence="4">
    <location>
        <begin position="208"/>
        <end position="220"/>
    </location>
</feature>
<evidence type="ECO:0000256" key="2">
    <source>
        <dbReference type="ARBA" id="ARBA00024341"/>
    </source>
</evidence>
<dbReference type="InterPro" id="IPR025064">
    <property type="entry name" value="DUF4005"/>
</dbReference>
<dbReference type="InterPro" id="IPR000048">
    <property type="entry name" value="IQ_motif_EF-hand-BS"/>
</dbReference>
<feature type="region of interest" description="Disordered" evidence="4">
    <location>
        <begin position="315"/>
        <end position="350"/>
    </location>
</feature>
<comment type="caution">
    <text evidence="6">The sequence shown here is derived from an EMBL/GenBank/DDBJ whole genome shotgun (WGS) entry which is preliminary data.</text>
</comment>